<evidence type="ECO:0000313" key="2">
    <source>
        <dbReference type="Proteomes" id="UP000297595"/>
    </source>
</evidence>
<proteinExistence type="predicted"/>
<dbReference type="AlphaFoldDB" id="A0A8H2HXB7"/>
<comment type="caution">
    <text evidence="1">The sequence shown here is derived from an EMBL/GenBank/DDBJ whole genome shotgun (WGS) entry which is preliminary data.</text>
</comment>
<reference evidence="1 2" key="1">
    <citation type="submission" date="2019-03" db="EMBL/GenBank/DDBJ databases">
        <title>Nematode-trapping fungi genome.</title>
        <authorList>
            <person name="Vidal-Diez De Ulzurrun G."/>
        </authorList>
    </citation>
    <scope>NUCLEOTIDE SEQUENCE [LARGE SCALE GENOMIC DNA]</scope>
    <source>
        <strain evidence="1 2">TWF154</strain>
    </source>
</reference>
<name>A0A8H2HXB7_ORBOL</name>
<protein>
    <submittedName>
        <fullName evidence="1">Uncharacterized protein</fullName>
    </submittedName>
</protein>
<organism evidence="1 2">
    <name type="scientific">Orbilia oligospora</name>
    <name type="common">Nematode-trapping fungus</name>
    <name type="synonym">Arthrobotrys oligospora</name>
    <dbReference type="NCBI Taxonomy" id="2813651"/>
    <lineage>
        <taxon>Eukaryota</taxon>
        <taxon>Fungi</taxon>
        <taxon>Dikarya</taxon>
        <taxon>Ascomycota</taxon>
        <taxon>Pezizomycotina</taxon>
        <taxon>Orbiliomycetes</taxon>
        <taxon>Orbiliales</taxon>
        <taxon>Orbiliaceae</taxon>
        <taxon>Orbilia</taxon>
    </lineage>
</organism>
<gene>
    <name evidence="1" type="ORF">EYR41_004047</name>
</gene>
<dbReference type="EMBL" id="SOZJ01000002">
    <property type="protein sequence ID" value="TGJ72137.1"/>
    <property type="molecule type" value="Genomic_DNA"/>
</dbReference>
<evidence type="ECO:0000313" key="1">
    <source>
        <dbReference type="EMBL" id="TGJ72137.1"/>
    </source>
</evidence>
<dbReference type="Proteomes" id="UP000297595">
    <property type="component" value="Unassembled WGS sequence"/>
</dbReference>
<accession>A0A8H2HXB7</accession>
<sequence length="408" mass="47369">MGTEDEDTNIFSEAVFLRNLARIKHFPTWNANSLRFLRSCFRDASRRVRAANIEHELWSLGSTPMMENEKDYSLLRSLRYDCGISISLLILRALLFEWNGDARMLLRSLISPIQSPKSKVEDTDTRDPWVVPDWYWAELSPFLDTYLTPKHLCSFLCAVIGMDRRRLLAFLLQYIQKCRTTTEKKDIDRFIRDASTHYKITDSVWVLKIYAAGTSIKMSKIFVEDSLTISRIVRSSEGAQIENIKAFANLFYSRTTYTRIYVQDIVLGLHQKSDKHRTYRCFPNKSLVGSDWFTFRWMFGRLSSHDQLVLPVLVLKYRGKILIPLFSPREGDSIFDTLFWLSPKPSYQNSNNTPSIFGFNDFFSFDVMPVGELMFEVIGREAHDIRGINGNITPLGSARDIWMVHQNG</sequence>